<accession>D0W394</accession>
<evidence type="ECO:0000313" key="1">
    <source>
        <dbReference type="EMBL" id="EEZ71892.1"/>
    </source>
</evidence>
<name>D0W394_NEICI</name>
<proteinExistence type="predicted"/>
<dbReference type="AlphaFoldDB" id="D0W394"/>
<gene>
    <name evidence="1" type="ORF">NEICINOT_04132</name>
</gene>
<evidence type="ECO:0000313" key="2">
    <source>
        <dbReference type="Proteomes" id="UP000003294"/>
    </source>
</evidence>
<dbReference type="STRING" id="546262.NEICINOT_04132"/>
<reference evidence="1 2" key="1">
    <citation type="submission" date="2009-10" db="EMBL/GenBank/DDBJ databases">
        <authorList>
            <person name="Weinstock G."/>
            <person name="Sodergren E."/>
            <person name="Clifton S."/>
            <person name="Fulton L."/>
            <person name="Fulton B."/>
            <person name="Courtney L."/>
            <person name="Fronick C."/>
            <person name="Harrison M."/>
            <person name="Strong C."/>
            <person name="Farmer C."/>
            <person name="Delahaunty K."/>
            <person name="Markovic C."/>
            <person name="Hall O."/>
            <person name="Minx P."/>
            <person name="Tomlinson C."/>
            <person name="Mitreva M."/>
            <person name="Nelson J."/>
            <person name="Hou S."/>
            <person name="Wollam A."/>
            <person name="Pepin K.H."/>
            <person name="Johnson M."/>
            <person name="Bhonagiri V."/>
            <person name="Nash W.E."/>
            <person name="Warren W."/>
            <person name="Chinwalla A."/>
            <person name="Mardis E.R."/>
            <person name="Wilson R.K."/>
        </authorList>
    </citation>
    <scope>NUCLEOTIDE SEQUENCE [LARGE SCALE GENOMIC DNA]</scope>
    <source>
        <strain evidence="1 2">ATCC 14685</strain>
    </source>
</reference>
<organism evidence="1 2">
    <name type="scientific">Neisseria cinerea ATCC 14685</name>
    <dbReference type="NCBI Taxonomy" id="546262"/>
    <lineage>
        <taxon>Bacteria</taxon>
        <taxon>Pseudomonadati</taxon>
        <taxon>Pseudomonadota</taxon>
        <taxon>Betaproteobacteria</taxon>
        <taxon>Neisseriales</taxon>
        <taxon>Neisseriaceae</taxon>
        <taxon>Neisseria</taxon>
    </lineage>
</organism>
<sequence length="46" mass="5481">MRIRLTFRTPLCGTRNYIAIYLFRQNFVFQVILMPSERCAVMALLI</sequence>
<comment type="caution">
    <text evidence="1">The sequence shown here is derived from an EMBL/GenBank/DDBJ whole genome shotgun (WGS) entry which is preliminary data.</text>
</comment>
<dbReference type="EMBL" id="ACDY02000005">
    <property type="protein sequence ID" value="EEZ71892.1"/>
    <property type="molecule type" value="Genomic_DNA"/>
</dbReference>
<dbReference type="Proteomes" id="UP000003294">
    <property type="component" value="Unassembled WGS sequence"/>
</dbReference>
<protein>
    <submittedName>
        <fullName evidence="1">Uncharacterized protein</fullName>
    </submittedName>
</protein>